<proteinExistence type="predicted"/>
<keyword evidence="4" id="KW-1185">Reference proteome</keyword>
<keyword evidence="1" id="KW-0694">RNA-binding</keyword>
<dbReference type="InterPro" id="IPR036442">
    <property type="entry name" value="ProQ/FinO_sf"/>
</dbReference>
<dbReference type="Pfam" id="PF04352">
    <property type="entry name" value="ProQ"/>
    <property type="match status" value="1"/>
</dbReference>
<evidence type="ECO:0000313" key="3">
    <source>
        <dbReference type="EMBL" id="MBU2714047.1"/>
    </source>
</evidence>
<sequence>METCQTSAQRLDLEGNPCGEVTSEQALYATEQLAKRKVQKEA</sequence>
<comment type="caution">
    <text evidence="3">The sequence shown here is derived from an EMBL/GenBank/DDBJ whole genome shotgun (WGS) entry which is preliminary data.</text>
</comment>
<dbReference type="SUPFAM" id="SSF48657">
    <property type="entry name" value="FinO-like"/>
    <property type="match status" value="1"/>
</dbReference>
<dbReference type="Gene3D" id="1.10.1710.10">
    <property type="entry name" value="ProQ/FinO domain"/>
    <property type="match status" value="1"/>
</dbReference>
<reference evidence="3 4" key="1">
    <citation type="submission" date="2021-04" db="EMBL/GenBank/DDBJ databases">
        <authorList>
            <person name="Pira H."/>
            <person name="Risdian C."/>
            <person name="Wink J."/>
        </authorList>
    </citation>
    <scope>NUCLEOTIDE SEQUENCE [LARGE SCALE GENOMIC DNA]</scope>
    <source>
        <strain evidence="3 4">WH53</strain>
    </source>
</reference>
<protein>
    <recommendedName>
        <fullName evidence="2">ProQ/FinO domain-containing protein</fullName>
    </recommendedName>
</protein>
<accession>A0ABS5ZJ43</accession>
<dbReference type="EMBL" id="JAGSOY010000141">
    <property type="protein sequence ID" value="MBU2714047.1"/>
    <property type="molecule type" value="Genomic_DNA"/>
</dbReference>
<organism evidence="3 4">
    <name type="scientific">Zooshikella harenae</name>
    <dbReference type="NCBI Taxonomy" id="2827238"/>
    <lineage>
        <taxon>Bacteria</taxon>
        <taxon>Pseudomonadati</taxon>
        <taxon>Pseudomonadota</taxon>
        <taxon>Gammaproteobacteria</taxon>
        <taxon>Oceanospirillales</taxon>
        <taxon>Zooshikellaceae</taxon>
        <taxon>Zooshikella</taxon>
    </lineage>
</organism>
<evidence type="ECO:0000313" key="4">
    <source>
        <dbReference type="Proteomes" id="UP000690515"/>
    </source>
</evidence>
<name>A0ABS5ZJ43_9GAMM</name>
<gene>
    <name evidence="3" type="ORF">KCG35_23640</name>
</gene>
<evidence type="ECO:0000256" key="1">
    <source>
        <dbReference type="ARBA" id="ARBA00022884"/>
    </source>
</evidence>
<dbReference type="InterPro" id="IPR016103">
    <property type="entry name" value="ProQ/FinO"/>
</dbReference>
<feature type="domain" description="ProQ/FinO" evidence="2">
    <location>
        <begin position="3"/>
        <end position="41"/>
    </location>
</feature>
<dbReference type="Proteomes" id="UP000690515">
    <property type="component" value="Unassembled WGS sequence"/>
</dbReference>
<evidence type="ECO:0000259" key="2">
    <source>
        <dbReference type="Pfam" id="PF04352"/>
    </source>
</evidence>